<accession>A0A1G1WEM3</accession>
<sequence length="92" mass="9837">MKLFLNTSIAKRAAASIIDGKGKIVSQVTTDSPLLAIEKVLKKANLKLTDINNFEAHPGPGSYTGLRVGAAIINALNFALGKKVINVEIKYE</sequence>
<dbReference type="SUPFAM" id="SSF53067">
    <property type="entry name" value="Actin-like ATPase domain"/>
    <property type="match status" value="1"/>
</dbReference>
<comment type="caution">
    <text evidence="2">The sequence shown here is derived from an EMBL/GenBank/DDBJ whole genome shotgun (WGS) entry which is preliminary data.</text>
</comment>
<organism evidence="2 3">
    <name type="scientific">Candidatus Woykebacteria bacterium RBG_16_39_9b</name>
    <dbReference type="NCBI Taxonomy" id="1802595"/>
    <lineage>
        <taxon>Bacteria</taxon>
        <taxon>Candidatus Woykeibacteriota</taxon>
    </lineage>
</organism>
<reference evidence="2 3" key="1">
    <citation type="journal article" date="2016" name="Nat. Commun.">
        <title>Thousands of microbial genomes shed light on interconnected biogeochemical processes in an aquifer system.</title>
        <authorList>
            <person name="Anantharaman K."/>
            <person name="Brown C.T."/>
            <person name="Hug L.A."/>
            <person name="Sharon I."/>
            <person name="Castelle C.J."/>
            <person name="Probst A.J."/>
            <person name="Thomas B.C."/>
            <person name="Singh A."/>
            <person name="Wilkins M.J."/>
            <person name="Karaoz U."/>
            <person name="Brodie E.L."/>
            <person name="Williams K.H."/>
            <person name="Hubbard S.S."/>
            <person name="Banfield J.F."/>
        </authorList>
    </citation>
    <scope>NUCLEOTIDE SEQUENCE [LARGE SCALE GENOMIC DNA]</scope>
</reference>
<dbReference type="Gene3D" id="3.30.420.40">
    <property type="match status" value="1"/>
</dbReference>
<dbReference type="InterPro" id="IPR043129">
    <property type="entry name" value="ATPase_NBD"/>
</dbReference>
<evidence type="ECO:0000313" key="2">
    <source>
        <dbReference type="EMBL" id="OGY26138.1"/>
    </source>
</evidence>
<dbReference type="EMBL" id="MHCR01000001">
    <property type="protein sequence ID" value="OGY26138.1"/>
    <property type="molecule type" value="Genomic_DNA"/>
</dbReference>
<evidence type="ECO:0000313" key="3">
    <source>
        <dbReference type="Proteomes" id="UP000178162"/>
    </source>
</evidence>
<dbReference type="AlphaFoldDB" id="A0A1G1WEM3"/>
<dbReference type="Proteomes" id="UP000178162">
    <property type="component" value="Unassembled WGS sequence"/>
</dbReference>
<gene>
    <name evidence="2" type="ORF">A2134_00835</name>
</gene>
<name>A0A1G1WEM3_9BACT</name>
<protein>
    <recommendedName>
        <fullName evidence="1">Gcp-like domain-containing protein</fullName>
    </recommendedName>
</protein>
<feature type="domain" description="Gcp-like" evidence="1">
    <location>
        <begin position="35"/>
        <end position="87"/>
    </location>
</feature>
<dbReference type="STRING" id="1802595.A2134_00835"/>
<proteinExistence type="predicted"/>
<dbReference type="InterPro" id="IPR000905">
    <property type="entry name" value="Gcp-like_dom"/>
</dbReference>
<evidence type="ECO:0000259" key="1">
    <source>
        <dbReference type="Pfam" id="PF00814"/>
    </source>
</evidence>
<dbReference type="Pfam" id="PF00814">
    <property type="entry name" value="TsaD"/>
    <property type="match status" value="1"/>
</dbReference>